<reference evidence="4" key="2">
    <citation type="submission" date="2021-04" db="EMBL/GenBank/DDBJ databases">
        <authorList>
            <person name="Gilroy R."/>
        </authorList>
    </citation>
    <scope>NUCLEOTIDE SEQUENCE</scope>
    <source>
        <strain evidence="4">ChiHecec2B26-7398</strain>
    </source>
</reference>
<evidence type="ECO:0000313" key="4">
    <source>
        <dbReference type="EMBL" id="HIX94264.1"/>
    </source>
</evidence>
<comment type="similarity">
    <text evidence="1">Belongs to the peptidase C59 family.</text>
</comment>
<proteinExistence type="inferred from homology"/>
<reference evidence="4" key="1">
    <citation type="journal article" date="2021" name="PeerJ">
        <title>Extensive microbial diversity within the chicken gut microbiome revealed by metagenomics and culture.</title>
        <authorList>
            <person name="Gilroy R."/>
            <person name="Ravi A."/>
            <person name="Getino M."/>
            <person name="Pursley I."/>
            <person name="Horton D.L."/>
            <person name="Alikhan N.F."/>
            <person name="Baker D."/>
            <person name="Gharbi K."/>
            <person name="Hall N."/>
            <person name="Watson M."/>
            <person name="Adriaenssens E.M."/>
            <person name="Foster-Nyarko E."/>
            <person name="Jarju S."/>
            <person name="Secka A."/>
            <person name="Antonio M."/>
            <person name="Oren A."/>
            <person name="Chaudhuri R.R."/>
            <person name="La Ragione R."/>
            <person name="Hildebrand F."/>
            <person name="Pallen M.J."/>
        </authorList>
    </citation>
    <scope>NUCLEOTIDE SEQUENCE</scope>
    <source>
        <strain evidence="4">ChiHecec2B26-7398</strain>
    </source>
</reference>
<dbReference type="GO" id="GO:0016787">
    <property type="term" value="F:hydrolase activity"/>
    <property type="evidence" value="ECO:0007669"/>
    <property type="project" value="UniProtKB-KW"/>
</dbReference>
<accession>A0A9D1XZS5</accession>
<sequence length="297" mass="31930">MCTSLALPEHALYGRNLDLDTHFDEQVLLAPRGLAFAFRHLPVLPRHYAMVGMGNAAGNTPLFAEAANEKGLYMAGLYFPASAQYFDAPVPGARFVAPYELIPLVLGQCATVAEARALLQTVRLAAEPFAPGWPLAPLHWQVAGPDGVLAAEPRADGLRLYGDDTGVLTNEPPYPFHRANLAQYRGVGPATPPNTVTPGIALDVFGQGLGGLGLPGGASPAARFVRAAYLRAHAVFDGERPAQVVQFFHMLDAVAMVRGSVRTAEGRWDETVYSCCFDAQTRTYYYKTYDGGTLHAV</sequence>
<evidence type="ECO:0000313" key="5">
    <source>
        <dbReference type="Proteomes" id="UP000886751"/>
    </source>
</evidence>
<dbReference type="PANTHER" id="PTHR35527:SF2">
    <property type="entry name" value="HYDROLASE"/>
    <property type="match status" value="1"/>
</dbReference>
<comment type="caution">
    <text evidence="4">The sequence shown here is derived from an EMBL/GenBank/DDBJ whole genome shotgun (WGS) entry which is preliminary data.</text>
</comment>
<dbReference type="EMBL" id="DXEI01000038">
    <property type="protein sequence ID" value="HIX94264.1"/>
    <property type="molecule type" value="Genomic_DNA"/>
</dbReference>
<evidence type="ECO:0000259" key="3">
    <source>
        <dbReference type="Pfam" id="PF02275"/>
    </source>
</evidence>
<gene>
    <name evidence="4" type="ORF">H9846_02280</name>
</gene>
<dbReference type="PANTHER" id="PTHR35527">
    <property type="entry name" value="CHOLOYLGLYCINE HYDROLASE"/>
    <property type="match status" value="1"/>
</dbReference>
<dbReference type="Proteomes" id="UP000886751">
    <property type="component" value="Unassembled WGS sequence"/>
</dbReference>
<evidence type="ECO:0000256" key="1">
    <source>
        <dbReference type="ARBA" id="ARBA00006625"/>
    </source>
</evidence>
<name>A0A9D1XZS5_9FIRM</name>
<feature type="domain" description="Choloylglycine hydrolase/NAAA C-terminal" evidence="3">
    <location>
        <begin position="2"/>
        <end position="296"/>
    </location>
</feature>
<organism evidence="4 5">
    <name type="scientific">Candidatus Gemmiger excrementipullorum</name>
    <dbReference type="NCBI Taxonomy" id="2838610"/>
    <lineage>
        <taxon>Bacteria</taxon>
        <taxon>Bacillati</taxon>
        <taxon>Bacillota</taxon>
        <taxon>Clostridia</taxon>
        <taxon>Eubacteriales</taxon>
        <taxon>Gemmiger</taxon>
    </lineage>
</organism>
<keyword evidence="2 4" id="KW-0378">Hydrolase</keyword>
<feature type="non-terminal residue" evidence="4">
    <location>
        <position position="297"/>
    </location>
</feature>
<protein>
    <submittedName>
        <fullName evidence="4">Linear amide C-N hydrolase</fullName>
    </submittedName>
</protein>
<dbReference type="SUPFAM" id="SSF56235">
    <property type="entry name" value="N-terminal nucleophile aminohydrolases (Ntn hydrolases)"/>
    <property type="match status" value="1"/>
</dbReference>
<dbReference type="InterPro" id="IPR029132">
    <property type="entry name" value="CBAH/NAAA_C"/>
</dbReference>
<dbReference type="Pfam" id="PF02275">
    <property type="entry name" value="CBAH"/>
    <property type="match status" value="1"/>
</dbReference>
<dbReference type="Gene3D" id="3.60.60.10">
    <property type="entry name" value="Penicillin V Acylase, Chain A"/>
    <property type="match status" value="1"/>
</dbReference>
<evidence type="ECO:0000256" key="2">
    <source>
        <dbReference type="ARBA" id="ARBA00022801"/>
    </source>
</evidence>
<dbReference type="InterPro" id="IPR052193">
    <property type="entry name" value="Peptidase_C59"/>
</dbReference>
<dbReference type="InterPro" id="IPR029055">
    <property type="entry name" value="Ntn_hydrolases_N"/>
</dbReference>
<dbReference type="AlphaFoldDB" id="A0A9D1XZS5"/>